<reference evidence="2" key="1">
    <citation type="journal article" date="2021" name="PeerJ">
        <title>Extensive microbial diversity within the chicken gut microbiome revealed by metagenomics and culture.</title>
        <authorList>
            <person name="Gilroy R."/>
            <person name="Ravi A."/>
            <person name="Getino M."/>
            <person name="Pursley I."/>
            <person name="Horton D.L."/>
            <person name="Alikhan N.F."/>
            <person name="Baker D."/>
            <person name="Gharbi K."/>
            <person name="Hall N."/>
            <person name="Watson M."/>
            <person name="Adriaenssens E.M."/>
            <person name="Foster-Nyarko E."/>
            <person name="Jarju S."/>
            <person name="Secka A."/>
            <person name="Antonio M."/>
            <person name="Oren A."/>
            <person name="Chaudhuri R.R."/>
            <person name="La Ragione R."/>
            <person name="Hildebrand F."/>
            <person name="Pallen M.J."/>
        </authorList>
    </citation>
    <scope>NUCLEOTIDE SEQUENCE</scope>
    <source>
        <strain evidence="2">1282</strain>
    </source>
</reference>
<feature type="transmembrane region" description="Helical" evidence="1">
    <location>
        <begin position="255"/>
        <end position="273"/>
    </location>
</feature>
<dbReference type="Proteomes" id="UP000823915">
    <property type="component" value="Unassembled WGS sequence"/>
</dbReference>
<feature type="transmembrane region" description="Helical" evidence="1">
    <location>
        <begin position="104"/>
        <end position="130"/>
    </location>
</feature>
<feature type="transmembrane region" description="Helical" evidence="1">
    <location>
        <begin position="194"/>
        <end position="219"/>
    </location>
</feature>
<organism evidence="2 3">
    <name type="scientific">Candidatus Acutalibacter pullistercoris</name>
    <dbReference type="NCBI Taxonomy" id="2838418"/>
    <lineage>
        <taxon>Bacteria</taxon>
        <taxon>Bacillati</taxon>
        <taxon>Bacillota</taxon>
        <taxon>Clostridia</taxon>
        <taxon>Eubacteriales</taxon>
        <taxon>Acutalibacteraceae</taxon>
        <taxon>Acutalibacter</taxon>
    </lineage>
</organism>
<evidence type="ECO:0000313" key="2">
    <source>
        <dbReference type="EMBL" id="HIY26793.1"/>
    </source>
</evidence>
<feature type="transmembrane region" description="Helical" evidence="1">
    <location>
        <begin position="160"/>
        <end position="182"/>
    </location>
</feature>
<feature type="transmembrane region" description="Helical" evidence="1">
    <location>
        <begin position="231"/>
        <end position="249"/>
    </location>
</feature>
<evidence type="ECO:0000313" key="3">
    <source>
        <dbReference type="Proteomes" id="UP000823915"/>
    </source>
</evidence>
<proteinExistence type="predicted"/>
<dbReference type="AlphaFoldDB" id="A0A9D1YGF5"/>
<keyword evidence="1" id="KW-0472">Membrane</keyword>
<dbReference type="EMBL" id="DXDU01000106">
    <property type="protein sequence ID" value="HIY26793.1"/>
    <property type="molecule type" value="Genomic_DNA"/>
</dbReference>
<keyword evidence="1" id="KW-0812">Transmembrane</keyword>
<evidence type="ECO:0000256" key="1">
    <source>
        <dbReference type="SAM" id="Phobius"/>
    </source>
</evidence>
<sequence>MKRQDPKERKSAPRKRERKFRWSALFSSREMVLVKKDLGALWSRRGLSGLLLLLPLALMVGIPLLCLLALQLLPQEGVLVPQELLRLLPGEGKGLTYQQGWMELLTTLICPAIFLCVPILCSAIGASCAFQLEREEGTLETLLLSAGGEKSVYRTKVTACTLLSVAVSVLSFLAFGITATVADVVLEAPFFFNVRWLVLLFLLMPALALFTTVFFSWIIPRVHSALEALQTVGYLLLPVAVFLLLQLTGVLRWNAGLMLLAAALLIAGDVAFYNRSGRRFQAEALLGHPGNRPGDS</sequence>
<reference evidence="2" key="2">
    <citation type="submission" date="2021-04" db="EMBL/GenBank/DDBJ databases">
        <authorList>
            <person name="Gilroy R."/>
        </authorList>
    </citation>
    <scope>NUCLEOTIDE SEQUENCE</scope>
    <source>
        <strain evidence="2">1282</strain>
    </source>
</reference>
<gene>
    <name evidence="2" type="ORF">H9838_06420</name>
</gene>
<accession>A0A9D1YGF5</accession>
<feature type="transmembrane region" description="Helical" evidence="1">
    <location>
        <begin position="50"/>
        <end position="73"/>
    </location>
</feature>
<protein>
    <submittedName>
        <fullName evidence="2">ABC transporter permease</fullName>
    </submittedName>
</protein>
<keyword evidence="1" id="KW-1133">Transmembrane helix</keyword>
<comment type="caution">
    <text evidence="2">The sequence shown here is derived from an EMBL/GenBank/DDBJ whole genome shotgun (WGS) entry which is preliminary data.</text>
</comment>
<name>A0A9D1YGF5_9FIRM</name>